<dbReference type="InterPro" id="IPR045051">
    <property type="entry name" value="SBT"/>
</dbReference>
<keyword evidence="5" id="KW-1185">Reference proteome</keyword>
<dbReference type="PANTHER" id="PTHR10795">
    <property type="entry name" value="PROPROTEIN CONVERTASE SUBTILISIN/KEXIN"/>
    <property type="match status" value="1"/>
</dbReference>
<protein>
    <recommendedName>
        <fullName evidence="3">Subtilisin-like protease fibronectin type-III domain-containing protein</fullName>
    </recommendedName>
</protein>
<accession>A0A9D4AJU6</accession>
<dbReference type="InterPro" id="IPR041469">
    <property type="entry name" value="Subtilisin-like_FN3"/>
</dbReference>
<feature type="domain" description="Subtilisin-like protease fibronectin type-III" evidence="3">
    <location>
        <begin position="74"/>
        <end position="176"/>
    </location>
</feature>
<dbReference type="OrthoDB" id="206201at2759"/>
<dbReference type="Gene3D" id="2.60.40.2310">
    <property type="match status" value="1"/>
</dbReference>
<evidence type="ECO:0000313" key="4">
    <source>
        <dbReference type="EMBL" id="KAH1123183.1"/>
    </source>
</evidence>
<name>A0A9D4AJU6_9ROSI</name>
<evidence type="ECO:0000256" key="1">
    <source>
        <dbReference type="ARBA" id="ARBA00011073"/>
    </source>
</evidence>
<dbReference type="Pfam" id="PF17766">
    <property type="entry name" value="fn3_6"/>
    <property type="match status" value="1"/>
</dbReference>
<sequence>MKIRDNYGELSSGSGQINPTKAVNPGLIYDINEDLYISFLCKKGYDTRTITLLIGGKKEYHCSSFKPGRGIDGLNYPSMHIYLNGTNPNISAVFHRIVTNVEEGDLEYNVKVASPKELSIVVIPKMLKFINGINQKKTFRVLVKGDESMMNGTEVVSATLEWNSNKGHSVKSPIVVFKQQ</sequence>
<dbReference type="AlphaFoldDB" id="A0A9D4AJU6"/>
<dbReference type="Proteomes" id="UP000828251">
    <property type="component" value="Unassembled WGS sequence"/>
</dbReference>
<evidence type="ECO:0000313" key="5">
    <source>
        <dbReference type="Proteomes" id="UP000828251"/>
    </source>
</evidence>
<evidence type="ECO:0000256" key="2">
    <source>
        <dbReference type="ARBA" id="ARBA00022729"/>
    </source>
</evidence>
<keyword evidence="2" id="KW-0732">Signal</keyword>
<proteinExistence type="inferred from homology"/>
<comment type="similarity">
    <text evidence="1">Belongs to the peptidase S8 family.</text>
</comment>
<evidence type="ECO:0000259" key="3">
    <source>
        <dbReference type="Pfam" id="PF17766"/>
    </source>
</evidence>
<comment type="caution">
    <text evidence="4">The sequence shown here is derived from an EMBL/GenBank/DDBJ whole genome shotgun (WGS) entry which is preliminary data.</text>
</comment>
<reference evidence="4 5" key="1">
    <citation type="journal article" date="2021" name="Plant Biotechnol. J.">
        <title>Multi-omics assisted identification of the key and species-specific regulatory components of drought-tolerant mechanisms in Gossypium stocksii.</title>
        <authorList>
            <person name="Yu D."/>
            <person name="Ke L."/>
            <person name="Zhang D."/>
            <person name="Wu Y."/>
            <person name="Sun Y."/>
            <person name="Mei J."/>
            <person name="Sun J."/>
            <person name="Sun Y."/>
        </authorList>
    </citation>
    <scope>NUCLEOTIDE SEQUENCE [LARGE SCALE GENOMIC DNA]</scope>
    <source>
        <strain evidence="5">cv. E1</strain>
        <tissue evidence="4">Leaf</tissue>
    </source>
</reference>
<dbReference type="EMBL" id="JAIQCV010000002">
    <property type="protein sequence ID" value="KAH1123183.1"/>
    <property type="molecule type" value="Genomic_DNA"/>
</dbReference>
<organism evidence="4 5">
    <name type="scientific">Gossypium stocksii</name>
    <dbReference type="NCBI Taxonomy" id="47602"/>
    <lineage>
        <taxon>Eukaryota</taxon>
        <taxon>Viridiplantae</taxon>
        <taxon>Streptophyta</taxon>
        <taxon>Embryophyta</taxon>
        <taxon>Tracheophyta</taxon>
        <taxon>Spermatophyta</taxon>
        <taxon>Magnoliopsida</taxon>
        <taxon>eudicotyledons</taxon>
        <taxon>Gunneridae</taxon>
        <taxon>Pentapetalae</taxon>
        <taxon>rosids</taxon>
        <taxon>malvids</taxon>
        <taxon>Malvales</taxon>
        <taxon>Malvaceae</taxon>
        <taxon>Malvoideae</taxon>
        <taxon>Gossypium</taxon>
    </lineage>
</organism>
<gene>
    <name evidence="4" type="ORF">J1N35_006343</name>
</gene>